<dbReference type="InterPro" id="IPR041492">
    <property type="entry name" value="HAD_2"/>
</dbReference>
<protein>
    <submittedName>
        <fullName evidence="1">NUDIX hydrolase</fullName>
    </submittedName>
</protein>
<evidence type="ECO:0000313" key="1">
    <source>
        <dbReference type="EMBL" id="KKP59267.1"/>
    </source>
</evidence>
<dbReference type="Proteomes" id="UP000034927">
    <property type="component" value="Unassembled WGS sequence"/>
</dbReference>
<dbReference type="Gene3D" id="1.10.150.240">
    <property type="entry name" value="Putative phosphatase, domain 2"/>
    <property type="match status" value="1"/>
</dbReference>
<dbReference type="AlphaFoldDB" id="A0A0G0DVU2"/>
<dbReference type="InterPro" id="IPR023214">
    <property type="entry name" value="HAD_sf"/>
</dbReference>
<dbReference type="PANTHER" id="PTHR43434">
    <property type="entry name" value="PHOSPHOGLYCOLATE PHOSPHATASE"/>
    <property type="match status" value="1"/>
</dbReference>
<sequence length="204" mass="23353">MFKNVIFDWSGVINDSIENHLLVVNKIFKRFGANEISMEELRENWLQPYMLFYNKYFPDLTIEEEQAVYKECIVNSPKSKPYLGIADVLKSFKIAEVKMVILSSDSPETLLPEMADFGLDGVFTDIVMDAYDKSKSIRGLIDRNNFKAEETIFIGDSNHEIEEGKRIGIKTGAVTWGYCTKTKLESLNPDFVIDTLEELKSVIL</sequence>
<accession>A0A0G0DVU2</accession>
<dbReference type="PANTHER" id="PTHR43434:SF1">
    <property type="entry name" value="PHOSPHOGLYCOLATE PHOSPHATASE"/>
    <property type="match status" value="1"/>
</dbReference>
<dbReference type="GO" id="GO:0005829">
    <property type="term" value="C:cytosol"/>
    <property type="evidence" value="ECO:0007669"/>
    <property type="project" value="TreeGrafter"/>
</dbReference>
<proteinExistence type="predicted"/>
<dbReference type="GO" id="GO:0006281">
    <property type="term" value="P:DNA repair"/>
    <property type="evidence" value="ECO:0007669"/>
    <property type="project" value="TreeGrafter"/>
</dbReference>
<evidence type="ECO:0000313" key="2">
    <source>
        <dbReference type="Proteomes" id="UP000034927"/>
    </source>
</evidence>
<dbReference type="InterPro" id="IPR036412">
    <property type="entry name" value="HAD-like_sf"/>
</dbReference>
<dbReference type="Pfam" id="PF13419">
    <property type="entry name" value="HAD_2"/>
    <property type="match status" value="1"/>
</dbReference>
<organism evidence="1 2">
    <name type="scientific">Candidatus Magasanikbacteria bacterium GW2011_GWC2_34_16</name>
    <dbReference type="NCBI Taxonomy" id="1619045"/>
    <lineage>
        <taxon>Bacteria</taxon>
        <taxon>Candidatus Magasanikiibacteriota</taxon>
    </lineage>
</organism>
<name>A0A0G0DVU2_9BACT</name>
<keyword evidence="1" id="KW-0378">Hydrolase</keyword>
<dbReference type="InterPro" id="IPR023198">
    <property type="entry name" value="PGP-like_dom2"/>
</dbReference>
<dbReference type="EMBL" id="LBPO01000004">
    <property type="protein sequence ID" value="KKP59267.1"/>
    <property type="molecule type" value="Genomic_DNA"/>
</dbReference>
<reference evidence="1 2" key="1">
    <citation type="journal article" date="2015" name="Nature">
        <title>rRNA introns, odd ribosomes, and small enigmatic genomes across a large radiation of phyla.</title>
        <authorList>
            <person name="Brown C.T."/>
            <person name="Hug L.A."/>
            <person name="Thomas B.C."/>
            <person name="Sharon I."/>
            <person name="Castelle C.J."/>
            <person name="Singh A."/>
            <person name="Wilkins M.J."/>
            <person name="Williams K.H."/>
            <person name="Banfield J.F."/>
        </authorList>
    </citation>
    <scope>NUCLEOTIDE SEQUENCE [LARGE SCALE GENOMIC DNA]</scope>
</reference>
<comment type="caution">
    <text evidence="1">The sequence shown here is derived from an EMBL/GenBank/DDBJ whole genome shotgun (WGS) entry which is preliminary data.</text>
</comment>
<dbReference type="SFLD" id="SFLDG01129">
    <property type="entry name" value="C1.5:_HAD__Beta-PGM__Phosphata"/>
    <property type="match status" value="1"/>
</dbReference>
<dbReference type="GO" id="GO:0008967">
    <property type="term" value="F:phosphoglycolate phosphatase activity"/>
    <property type="evidence" value="ECO:0007669"/>
    <property type="project" value="TreeGrafter"/>
</dbReference>
<dbReference type="SFLD" id="SFLDS00003">
    <property type="entry name" value="Haloacid_Dehalogenase"/>
    <property type="match status" value="1"/>
</dbReference>
<dbReference type="Gene3D" id="3.40.50.1000">
    <property type="entry name" value="HAD superfamily/HAD-like"/>
    <property type="match status" value="1"/>
</dbReference>
<dbReference type="SUPFAM" id="SSF56784">
    <property type="entry name" value="HAD-like"/>
    <property type="match status" value="1"/>
</dbReference>
<gene>
    <name evidence="1" type="ORF">UR53_C0004G0020</name>
</gene>
<dbReference type="InterPro" id="IPR050155">
    <property type="entry name" value="HAD-like_hydrolase_sf"/>
</dbReference>